<keyword evidence="5" id="KW-1185">Reference proteome</keyword>
<dbReference type="Pfam" id="PF13505">
    <property type="entry name" value="OMP_b-brl"/>
    <property type="match status" value="1"/>
</dbReference>
<name>A0A917ZBC6_9GAMM</name>
<comment type="caution">
    <text evidence="4">The sequence shown here is derived from an EMBL/GenBank/DDBJ whole genome shotgun (WGS) entry which is preliminary data.</text>
</comment>
<accession>A0A917ZBC6</accession>
<sequence length="209" mass="22627">MSKKLLSAALFSAAVFGSANAAAQGGYFGAGLGWAEQDVPKSDVNQALADFAAEEGLVVTPSIGKIDDSDKSYRIYFGYAFNDYVAVEGAFTNMGKPSADFEVGPFSEGVSFETEGYELSLVGTIPLNYGFGIYGRVGAFNWETDIEYLDQHEVADGTDVVYGLGLTYALNANWDVRAEYAHYEIDYDDDLIGGKADIDNYTASLSYRF</sequence>
<evidence type="ECO:0000313" key="5">
    <source>
        <dbReference type="Proteomes" id="UP000599578"/>
    </source>
</evidence>
<dbReference type="SUPFAM" id="SSF56925">
    <property type="entry name" value="OMPA-like"/>
    <property type="match status" value="1"/>
</dbReference>
<dbReference type="AlphaFoldDB" id="A0A917ZBC6"/>
<dbReference type="Proteomes" id="UP000599578">
    <property type="component" value="Unassembled WGS sequence"/>
</dbReference>
<dbReference type="Gene3D" id="2.40.160.20">
    <property type="match status" value="1"/>
</dbReference>
<feature type="chain" id="PRO_5036771564" description="Outer membrane protein beta-barrel domain-containing protein" evidence="2">
    <location>
        <begin position="22"/>
        <end position="209"/>
    </location>
</feature>
<evidence type="ECO:0000256" key="2">
    <source>
        <dbReference type="SAM" id="SignalP"/>
    </source>
</evidence>
<keyword evidence="1 2" id="KW-0732">Signal</keyword>
<evidence type="ECO:0000313" key="4">
    <source>
        <dbReference type="EMBL" id="GGO78192.1"/>
    </source>
</evidence>
<dbReference type="RefSeq" id="WP_188858879.1">
    <property type="nucleotide sequence ID" value="NZ_BMLT01000002.1"/>
</dbReference>
<proteinExistence type="predicted"/>
<gene>
    <name evidence="4" type="ORF">GCM10011348_09520</name>
</gene>
<organism evidence="4 5">
    <name type="scientific">Marinobacterium nitratireducens</name>
    <dbReference type="NCBI Taxonomy" id="518897"/>
    <lineage>
        <taxon>Bacteria</taxon>
        <taxon>Pseudomonadati</taxon>
        <taxon>Pseudomonadota</taxon>
        <taxon>Gammaproteobacteria</taxon>
        <taxon>Oceanospirillales</taxon>
        <taxon>Oceanospirillaceae</taxon>
        <taxon>Marinobacterium</taxon>
    </lineage>
</organism>
<reference evidence="4 5" key="1">
    <citation type="journal article" date="2014" name="Int. J. Syst. Evol. Microbiol.">
        <title>Complete genome sequence of Corynebacterium casei LMG S-19264T (=DSM 44701T), isolated from a smear-ripened cheese.</title>
        <authorList>
            <consortium name="US DOE Joint Genome Institute (JGI-PGF)"/>
            <person name="Walter F."/>
            <person name="Albersmeier A."/>
            <person name="Kalinowski J."/>
            <person name="Ruckert C."/>
        </authorList>
    </citation>
    <scope>NUCLEOTIDE SEQUENCE [LARGE SCALE GENOMIC DNA]</scope>
    <source>
        <strain evidence="4 5">CGMCC 1.7286</strain>
    </source>
</reference>
<dbReference type="InterPro" id="IPR027385">
    <property type="entry name" value="Beta-barrel_OMP"/>
</dbReference>
<evidence type="ECO:0000259" key="3">
    <source>
        <dbReference type="Pfam" id="PF13505"/>
    </source>
</evidence>
<dbReference type="InterPro" id="IPR011250">
    <property type="entry name" value="OMP/PagP_B-barrel"/>
</dbReference>
<feature type="signal peptide" evidence="2">
    <location>
        <begin position="1"/>
        <end position="21"/>
    </location>
</feature>
<protein>
    <recommendedName>
        <fullName evidence="3">Outer membrane protein beta-barrel domain-containing protein</fullName>
    </recommendedName>
</protein>
<evidence type="ECO:0000256" key="1">
    <source>
        <dbReference type="ARBA" id="ARBA00022729"/>
    </source>
</evidence>
<feature type="domain" description="Outer membrane protein beta-barrel" evidence="3">
    <location>
        <begin position="10"/>
        <end position="209"/>
    </location>
</feature>
<dbReference type="EMBL" id="BMLT01000002">
    <property type="protein sequence ID" value="GGO78192.1"/>
    <property type="molecule type" value="Genomic_DNA"/>
</dbReference>